<dbReference type="SUPFAM" id="SSF47113">
    <property type="entry name" value="Histone-fold"/>
    <property type="match status" value="1"/>
</dbReference>
<evidence type="ECO:0000313" key="9">
    <source>
        <dbReference type="Proteomes" id="UP001652662"/>
    </source>
</evidence>
<feature type="coiled-coil region" evidence="6">
    <location>
        <begin position="725"/>
        <end position="755"/>
    </location>
</feature>
<dbReference type="PANTHER" id="PTHR15138:SF17">
    <property type="entry name" value="TRANSCRIPTION INITIATION FACTOR TFIID SUBUNIT 4B"/>
    <property type="match status" value="1"/>
</dbReference>
<organism evidence="9 10">
    <name type="scientific">Equus przewalskii</name>
    <name type="common">Przewalski's horse</name>
    <name type="synonym">Equus caballus przewalskii</name>
    <dbReference type="NCBI Taxonomy" id="9798"/>
    <lineage>
        <taxon>Eukaryota</taxon>
        <taxon>Metazoa</taxon>
        <taxon>Chordata</taxon>
        <taxon>Craniata</taxon>
        <taxon>Vertebrata</taxon>
        <taxon>Euteleostomi</taxon>
        <taxon>Mammalia</taxon>
        <taxon>Eutheria</taxon>
        <taxon>Laurasiatheria</taxon>
        <taxon>Perissodactyla</taxon>
        <taxon>Equidae</taxon>
        <taxon>Equus</taxon>
    </lineage>
</organism>
<dbReference type="InterPro" id="IPR009072">
    <property type="entry name" value="Histone-fold"/>
</dbReference>
<comment type="similarity">
    <text evidence="2">Belongs to the TAF4 family.</text>
</comment>
<sequence>MPAGLSEPAGAAPPAAVSASGTVTMAPAAALPVRLESTPVALGAVTKAPVSVCVESTVSQPLRSPLGTLVTKVAPVTSLPKVSSGPRLPAPQIVAVKAPNTTTIQLPANLQLPPGTVLIKSNSGQLMLVSPQQAVTRAETTSNITSRPAVPVNTQTVKICTMPNSSSQLIKKMAVAPVKKLTQIATTVVTTVPKPSSVQSVAVPTNVVTVTPVKPLNTVTTLKPSSVGASPAPSNEPSLKAENSAAAQTDLSPTMLENVKKCKNFLAMLIKLACSGSQSPEMGQNVKKLVEQLLDGKIEAEEFTRQLYVELKSSPQPHLVPFLKKSVIALRQLMPNSQSFIQQCVEQTSSEIIIATCTATVTASPVVTTTVSSIQPEKPIIVSGATTPRTVSVQTLNPLAGPGAAKTGVVTLHSVGSAAGPGGATAGTVLLQTPKPLVTSIQNTVTAVSLQPEKPVVSGAAVTLALPSVTFGETSAAAICLPSVKPVVTSAGTTSDKPVLGAPVQIKLAQPGPILSQPAGIPQAVKVKQLVVQQPSGGIAKQVTTLSHSSALTIQKSGQKKMPVNTAIPTSQFPPASILKQITLPGNKILSLQASPVQNNKIKENGTTSFRNEDDINDVTSMAGVNLNEENACILATNTELVGTLIQSCKDEPFLFIGALQKRILDIGKKHDITELNSDAVNLISHATQERLRGLLEKLTTIAQHRMTTYKASENYILSSDTRSQLKFLEKLDQLEKQRKDLEEREMLLKAAKSRSNKEDPEQLRLKQKAKELQQLELAQIQQRDANLTALAAIGPRKKRPLESGSGSEGLKDNLLASGTSSLTATKQMLRPRITRICLRDLIFCMEQEKEMKYSRALYLALLK</sequence>
<proteinExistence type="inferred from homology"/>
<accession>A0ABM2EZ00</accession>
<dbReference type="Gene3D" id="1.10.20.10">
    <property type="entry name" value="Histone, subunit A"/>
    <property type="match status" value="1"/>
</dbReference>
<dbReference type="InterPro" id="IPR037249">
    <property type="entry name" value="TAFH/NHR1_dom_sf"/>
</dbReference>
<evidence type="ECO:0000256" key="3">
    <source>
        <dbReference type="ARBA" id="ARBA00023015"/>
    </source>
</evidence>
<evidence type="ECO:0000256" key="2">
    <source>
        <dbReference type="ARBA" id="ARBA00006178"/>
    </source>
</evidence>
<evidence type="ECO:0000256" key="7">
    <source>
        <dbReference type="SAM" id="MobiDB-lite"/>
    </source>
</evidence>
<reference evidence="10" key="1">
    <citation type="submission" date="2025-08" db="UniProtKB">
        <authorList>
            <consortium name="RefSeq"/>
        </authorList>
    </citation>
    <scope>IDENTIFICATION</scope>
    <source>
        <tissue evidence="10">Blood</tissue>
    </source>
</reference>
<evidence type="ECO:0000256" key="6">
    <source>
        <dbReference type="SAM" id="Coils"/>
    </source>
</evidence>
<dbReference type="PANTHER" id="PTHR15138">
    <property type="entry name" value="TRANSCRIPTION INITIATION FACTOR TFIID SUBUNIT 4"/>
    <property type="match status" value="1"/>
</dbReference>
<dbReference type="SMART" id="SM00549">
    <property type="entry name" value="TAFH"/>
    <property type="match status" value="1"/>
</dbReference>
<dbReference type="GeneID" id="103555805"/>
<dbReference type="InterPro" id="IPR007900">
    <property type="entry name" value="TAF4_C"/>
</dbReference>
<evidence type="ECO:0000259" key="8">
    <source>
        <dbReference type="PROSITE" id="PS51119"/>
    </source>
</evidence>
<dbReference type="Gene3D" id="1.20.120.1110">
    <property type="entry name" value="TAFH/NHR1 domain"/>
    <property type="match status" value="1"/>
</dbReference>
<keyword evidence="3" id="KW-0805">Transcription regulation</keyword>
<keyword evidence="5" id="KW-0539">Nucleus</keyword>
<evidence type="ECO:0000256" key="4">
    <source>
        <dbReference type="ARBA" id="ARBA00023163"/>
    </source>
</evidence>
<protein>
    <submittedName>
        <fullName evidence="10">Transcription initiation factor TFIID subunit 4B</fullName>
    </submittedName>
</protein>
<feature type="compositionally biased region" description="Polar residues" evidence="7">
    <location>
        <begin position="223"/>
        <end position="237"/>
    </location>
</feature>
<dbReference type="RefSeq" id="XP_008525798.1">
    <property type="nucleotide sequence ID" value="XM_008527576.2"/>
</dbReference>
<feature type="domain" description="TAFH" evidence="8">
    <location>
        <begin position="256"/>
        <end position="353"/>
    </location>
</feature>
<dbReference type="InterPro" id="IPR003894">
    <property type="entry name" value="TAFH_NHR1"/>
</dbReference>
<dbReference type="CDD" id="cd08045">
    <property type="entry name" value="HFD_TAF4"/>
    <property type="match status" value="1"/>
</dbReference>
<gene>
    <name evidence="10" type="primary">TAF4B</name>
</gene>
<keyword evidence="4" id="KW-0804">Transcription</keyword>
<dbReference type="PROSITE" id="PS51119">
    <property type="entry name" value="TAFH"/>
    <property type="match status" value="1"/>
</dbReference>
<dbReference type="Proteomes" id="UP001652662">
    <property type="component" value="Chromosome 7"/>
</dbReference>
<dbReference type="SUPFAM" id="SSF158553">
    <property type="entry name" value="TAFH domain-like"/>
    <property type="match status" value="1"/>
</dbReference>
<evidence type="ECO:0000313" key="10">
    <source>
        <dbReference type="RefSeq" id="XP_008525798.1"/>
    </source>
</evidence>
<name>A0ABM2EZ00_EQUPR</name>
<keyword evidence="9" id="KW-1185">Reference proteome</keyword>
<evidence type="ECO:0000256" key="5">
    <source>
        <dbReference type="ARBA" id="ARBA00023242"/>
    </source>
</evidence>
<feature type="region of interest" description="Disordered" evidence="7">
    <location>
        <begin position="223"/>
        <end position="248"/>
    </location>
</feature>
<dbReference type="InterPro" id="IPR045144">
    <property type="entry name" value="TAF4"/>
</dbReference>
<dbReference type="Pfam" id="PF07531">
    <property type="entry name" value="TAFH"/>
    <property type="match status" value="1"/>
</dbReference>
<dbReference type="Pfam" id="PF05236">
    <property type="entry name" value="TAF4"/>
    <property type="match status" value="1"/>
</dbReference>
<evidence type="ECO:0000256" key="1">
    <source>
        <dbReference type="ARBA" id="ARBA00004123"/>
    </source>
</evidence>
<keyword evidence="6" id="KW-0175">Coiled coil</keyword>
<comment type="subcellular location">
    <subcellularLocation>
        <location evidence="1">Nucleus</location>
    </subcellularLocation>
</comment>